<proteinExistence type="predicted"/>
<name>A0A1I6R073_9RHOB</name>
<dbReference type="GO" id="GO:0016787">
    <property type="term" value="F:hydrolase activity"/>
    <property type="evidence" value="ECO:0007669"/>
    <property type="project" value="UniProtKB-KW"/>
</dbReference>
<evidence type="ECO:0000313" key="3">
    <source>
        <dbReference type="EMBL" id="SFS58119.1"/>
    </source>
</evidence>
<dbReference type="Pfam" id="PF00857">
    <property type="entry name" value="Isochorismatase"/>
    <property type="match status" value="1"/>
</dbReference>
<gene>
    <name evidence="3" type="ORF">SAMN04488040_1170</name>
</gene>
<dbReference type="STRING" id="394264.SAMN04488040_1170"/>
<dbReference type="InterPro" id="IPR050272">
    <property type="entry name" value="Isochorismatase-like_hydrls"/>
</dbReference>
<dbReference type="RefSeq" id="WP_093915317.1">
    <property type="nucleotide sequence ID" value="NZ_FPAJ01000001.1"/>
</dbReference>
<dbReference type="Gene3D" id="3.40.50.850">
    <property type="entry name" value="Isochorismatase-like"/>
    <property type="match status" value="1"/>
</dbReference>
<evidence type="ECO:0000259" key="2">
    <source>
        <dbReference type="Pfam" id="PF00857"/>
    </source>
</evidence>
<reference evidence="4" key="1">
    <citation type="submission" date="2016-10" db="EMBL/GenBank/DDBJ databases">
        <authorList>
            <person name="Varghese N."/>
            <person name="Submissions S."/>
        </authorList>
    </citation>
    <scope>NUCLEOTIDE SEQUENCE [LARGE SCALE GENOMIC DNA]</scope>
    <source>
        <strain evidence="4">DSM 23422</strain>
    </source>
</reference>
<keyword evidence="1" id="KW-0378">Hydrolase</keyword>
<dbReference type="SUPFAM" id="SSF52499">
    <property type="entry name" value="Isochorismatase-like hydrolases"/>
    <property type="match status" value="1"/>
</dbReference>
<keyword evidence="4" id="KW-1185">Reference proteome</keyword>
<dbReference type="Proteomes" id="UP000199239">
    <property type="component" value="Unassembled WGS sequence"/>
</dbReference>
<dbReference type="PANTHER" id="PTHR43540">
    <property type="entry name" value="PEROXYUREIDOACRYLATE/UREIDOACRYLATE AMIDOHYDROLASE-RELATED"/>
    <property type="match status" value="1"/>
</dbReference>
<feature type="domain" description="Isochorismatase-like" evidence="2">
    <location>
        <begin position="26"/>
        <end position="200"/>
    </location>
</feature>
<accession>A0A1I6R073</accession>
<protein>
    <submittedName>
        <fullName evidence="3">Nicotinamidase-related amidase</fullName>
    </submittedName>
</protein>
<dbReference type="PANTHER" id="PTHR43540:SF1">
    <property type="entry name" value="ISOCHORISMATASE HYDROLASE"/>
    <property type="match status" value="1"/>
</dbReference>
<organism evidence="3 4">
    <name type="scientific">Sulfitobacter marinus</name>
    <dbReference type="NCBI Taxonomy" id="394264"/>
    <lineage>
        <taxon>Bacteria</taxon>
        <taxon>Pseudomonadati</taxon>
        <taxon>Pseudomonadota</taxon>
        <taxon>Alphaproteobacteria</taxon>
        <taxon>Rhodobacterales</taxon>
        <taxon>Roseobacteraceae</taxon>
        <taxon>Sulfitobacter</taxon>
    </lineage>
</organism>
<evidence type="ECO:0000313" key="4">
    <source>
        <dbReference type="Proteomes" id="UP000199239"/>
    </source>
</evidence>
<dbReference type="EMBL" id="FPAJ01000001">
    <property type="protein sequence ID" value="SFS58119.1"/>
    <property type="molecule type" value="Genomic_DNA"/>
</dbReference>
<dbReference type="InterPro" id="IPR036380">
    <property type="entry name" value="Isochorismatase-like_sf"/>
</dbReference>
<dbReference type="OrthoDB" id="9794942at2"/>
<dbReference type="InterPro" id="IPR000868">
    <property type="entry name" value="Isochorismatase-like_dom"/>
</dbReference>
<sequence>MPNSPDLGENYRIAYDNKIGFGKRPALIFIDFVEAYFNKDCELYADVDDALASALRIREAARAKNVPTIYTNVSYLPDGSDGGRFFQKAKPLRNFTRGNPMGAWPAALKVPDDELVITKQYPSAFFGTSLASTLTTWNIDTLILTGLSTSGCVRATCVDCSSHGFIPIVVRDAVGDRHEAPHEANLFDMNAKYGDVVTEAETIAYLDTIGDNS</sequence>
<evidence type="ECO:0000256" key="1">
    <source>
        <dbReference type="ARBA" id="ARBA00022801"/>
    </source>
</evidence>
<dbReference type="AlphaFoldDB" id="A0A1I6R073"/>